<keyword evidence="2" id="KW-0805">Transcription regulation</keyword>
<dbReference type="AlphaFoldDB" id="A0A6A5RTA1"/>
<evidence type="ECO:0008006" key="8">
    <source>
        <dbReference type="Google" id="ProtNLM"/>
    </source>
</evidence>
<gene>
    <name evidence="6" type="ORF">M421DRAFT_408446</name>
</gene>
<evidence type="ECO:0000256" key="4">
    <source>
        <dbReference type="ARBA" id="ARBA00023163"/>
    </source>
</evidence>
<keyword evidence="5" id="KW-0539">Nucleus</keyword>
<dbReference type="GO" id="GO:0000976">
    <property type="term" value="F:transcription cis-regulatory region binding"/>
    <property type="evidence" value="ECO:0007669"/>
    <property type="project" value="TreeGrafter"/>
</dbReference>
<protein>
    <recommendedName>
        <fullName evidence="8">Transcription factor domain-containing protein</fullName>
    </recommendedName>
</protein>
<dbReference type="InterPro" id="IPR051089">
    <property type="entry name" value="prtT"/>
</dbReference>
<sequence>MKPFSSIFQGFWTQSNGFRPPDILSRQATRGDFSLQSVLRTEHGAEPQYSTQYAMDDDPIDNGLINFHDATSLFDGFMKYFNPFISQLDCYLHTLGYVRETSRLLLTAVLAAAAKLLHPSLYIVLLNHAKRSTETIHAILILTYWKKPDDNLAWLSVGLAIRMAIELGWHQLGTAEMKPRRTRATISISMQTGKPWMIKRSSYVKVVSDGHSHALDFTNNRLLSASFSLRFITSTHFEMMTAQYVQHQRHEPAQFRSLLPETVTGHGEDCHAFLIPFYGSYARLLLFASPLRASMRLRDMETSVDIEAIWNSCSSALDILKLVSEPLASQLVYFAQDSVHVMIAYATVFLIKLLVSAPAYISNEMESRALESISNNTANVLAAFRAPSYTSCSLQAVFLHNVLAEYASIKEHRTPLHPDVPTTVTDHTILRNLFNLTQYSPPADAILAYDDQNVGNFSSQGPPTLDLDFMNDQVWALIFPNAGFNIDQGAFM</sequence>
<reference evidence="6" key="1">
    <citation type="journal article" date="2020" name="Stud. Mycol.">
        <title>101 Dothideomycetes genomes: a test case for predicting lifestyles and emergence of pathogens.</title>
        <authorList>
            <person name="Haridas S."/>
            <person name="Albert R."/>
            <person name="Binder M."/>
            <person name="Bloem J."/>
            <person name="Labutti K."/>
            <person name="Salamov A."/>
            <person name="Andreopoulos B."/>
            <person name="Baker S."/>
            <person name="Barry K."/>
            <person name="Bills G."/>
            <person name="Bluhm B."/>
            <person name="Cannon C."/>
            <person name="Castanera R."/>
            <person name="Culley D."/>
            <person name="Daum C."/>
            <person name="Ezra D."/>
            <person name="Gonzalez J."/>
            <person name="Henrissat B."/>
            <person name="Kuo A."/>
            <person name="Liang C."/>
            <person name="Lipzen A."/>
            <person name="Lutzoni F."/>
            <person name="Magnuson J."/>
            <person name="Mondo S."/>
            <person name="Nolan M."/>
            <person name="Ohm R."/>
            <person name="Pangilinan J."/>
            <person name="Park H.-J."/>
            <person name="Ramirez L."/>
            <person name="Alfaro M."/>
            <person name="Sun H."/>
            <person name="Tritt A."/>
            <person name="Yoshinaga Y."/>
            <person name="Zwiers L.-H."/>
            <person name="Turgeon B."/>
            <person name="Goodwin S."/>
            <person name="Spatafora J."/>
            <person name="Crous P."/>
            <person name="Grigoriev I."/>
        </authorList>
    </citation>
    <scope>NUCLEOTIDE SEQUENCE</scope>
    <source>
        <strain evidence="6">CBS 183.55</strain>
    </source>
</reference>
<comment type="subcellular location">
    <subcellularLocation>
        <location evidence="1">Nucleus</location>
    </subcellularLocation>
</comment>
<organism evidence="6 7">
    <name type="scientific">Didymella exigua CBS 183.55</name>
    <dbReference type="NCBI Taxonomy" id="1150837"/>
    <lineage>
        <taxon>Eukaryota</taxon>
        <taxon>Fungi</taxon>
        <taxon>Dikarya</taxon>
        <taxon>Ascomycota</taxon>
        <taxon>Pezizomycotina</taxon>
        <taxon>Dothideomycetes</taxon>
        <taxon>Pleosporomycetidae</taxon>
        <taxon>Pleosporales</taxon>
        <taxon>Pleosporineae</taxon>
        <taxon>Didymellaceae</taxon>
        <taxon>Didymella</taxon>
    </lineage>
</organism>
<keyword evidence="4" id="KW-0804">Transcription</keyword>
<evidence type="ECO:0000256" key="1">
    <source>
        <dbReference type="ARBA" id="ARBA00004123"/>
    </source>
</evidence>
<dbReference type="RefSeq" id="XP_033451310.1">
    <property type="nucleotide sequence ID" value="XM_033590349.1"/>
</dbReference>
<evidence type="ECO:0000256" key="2">
    <source>
        <dbReference type="ARBA" id="ARBA00023015"/>
    </source>
</evidence>
<evidence type="ECO:0000256" key="3">
    <source>
        <dbReference type="ARBA" id="ARBA00023125"/>
    </source>
</evidence>
<dbReference type="GO" id="GO:0005634">
    <property type="term" value="C:nucleus"/>
    <property type="evidence" value="ECO:0007669"/>
    <property type="project" value="UniProtKB-SubCell"/>
</dbReference>
<name>A0A6A5RTA1_9PLEO</name>
<dbReference type="PANTHER" id="PTHR31845">
    <property type="entry name" value="FINGER DOMAIN PROTEIN, PUTATIVE-RELATED"/>
    <property type="match status" value="1"/>
</dbReference>
<evidence type="ECO:0000313" key="6">
    <source>
        <dbReference type="EMBL" id="KAF1931062.1"/>
    </source>
</evidence>
<dbReference type="Proteomes" id="UP000800082">
    <property type="component" value="Unassembled WGS sequence"/>
</dbReference>
<evidence type="ECO:0000313" key="7">
    <source>
        <dbReference type="Proteomes" id="UP000800082"/>
    </source>
</evidence>
<dbReference type="GO" id="GO:0000981">
    <property type="term" value="F:DNA-binding transcription factor activity, RNA polymerase II-specific"/>
    <property type="evidence" value="ECO:0007669"/>
    <property type="project" value="TreeGrafter"/>
</dbReference>
<dbReference type="EMBL" id="ML978961">
    <property type="protein sequence ID" value="KAF1931062.1"/>
    <property type="molecule type" value="Genomic_DNA"/>
</dbReference>
<dbReference type="OrthoDB" id="3163292at2759"/>
<dbReference type="CDD" id="cd12148">
    <property type="entry name" value="fungal_TF_MHR"/>
    <property type="match status" value="1"/>
</dbReference>
<accession>A0A6A5RTA1</accession>
<keyword evidence="3" id="KW-0238">DNA-binding</keyword>
<dbReference type="GeneID" id="54348013"/>
<evidence type="ECO:0000256" key="5">
    <source>
        <dbReference type="ARBA" id="ARBA00023242"/>
    </source>
</evidence>
<keyword evidence="7" id="KW-1185">Reference proteome</keyword>
<proteinExistence type="predicted"/>
<dbReference type="PANTHER" id="PTHR31845:SF17">
    <property type="entry name" value="ZN(II)2CYS6 TRANSCRIPTION FACTOR (EUROFUNG)"/>
    <property type="match status" value="1"/>
</dbReference>